<evidence type="ECO:0000313" key="6">
    <source>
        <dbReference type="EMBL" id="AWP04788.1"/>
    </source>
</evidence>
<evidence type="ECO:0000256" key="3">
    <source>
        <dbReference type="ARBA" id="ARBA00023125"/>
    </source>
</evidence>
<protein>
    <submittedName>
        <fullName evidence="6">Putative replication protein A 32 kDa subunit-like isoform 2</fullName>
    </submittedName>
</protein>
<dbReference type="Pfam" id="PF08784">
    <property type="entry name" value="RPA_C"/>
    <property type="match status" value="1"/>
</dbReference>
<dbReference type="PANTHER" id="PTHR13989:SF16">
    <property type="entry name" value="REPLICATION PROTEIN A2"/>
    <property type="match status" value="1"/>
</dbReference>
<dbReference type="SUPFAM" id="SSF46785">
    <property type="entry name" value="Winged helix' DNA-binding domain"/>
    <property type="match status" value="1"/>
</dbReference>
<dbReference type="GO" id="GO:0035861">
    <property type="term" value="C:site of double-strand break"/>
    <property type="evidence" value="ECO:0007669"/>
    <property type="project" value="TreeGrafter"/>
</dbReference>
<dbReference type="GO" id="GO:0006260">
    <property type="term" value="P:DNA replication"/>
    <property type="evidence" value="ECO:0007669"/>
    <property type="project" value="TreeGrafter"/>
</dbReference>
<dbReference type="AlphaFoldDB" id="A0A2U9BL38"/>
<dbReference type="SUPFAM" id="SSF50249">
    <property type="entry name" value="Nucleic acid-binding proteins"/>
    <property type="match status" value="1"/>
</dbReference>
<evidence type="ECO:0000259" key="5">
    <source>
        <dbReference type="Pfam" id="PF08784"/>
    </source>
</evidence>
<sequence length="282" mass="30363">MGNCANAVHLMAAHSLCSITSSDPRGFTSDLLQNPCSCCIEDTLSCGAKFAASPPNAALQILPCTVSQLLSASQVDKGAFAIGDLELNQVSVVGVVRECSPLATSVRYSVDDMTGPPLNVKQWVNTEDGAIVAVASPGTYVKVTGNPRNIRGQRYLMAMNIRCIEDLNEITSHMLEVVQAHMQLSGKVYDVNMNTVASWSGSSGSGHPKGVLKNGLSSIQGQVLYEIRKSSDRDVGISYIDLKTQLHHLRVADIRSSLAFLLNEGHAFLTIDEHHFKSTDPY</sequence>
<evidence type="ECO:0000256" key="2">
    <source>
        <dbReference type="ARBA" id="ARBA00007815"/>
    </source>
</evidence>
<name>A0A2U9BL38_SCOMX</name>
<evidence type="ECO:0000256" key="1">
    <source>
        <dbReference type="ARBA" id="ARBA00004123"/>
    </source>
</evidence>
<keyword evidence="4" id="KW-0539">Nucleus</keyword>
<evidence type="ECO:0000313" key="7">
    <source>
        <dbReference type="Proteomes" id="UP000246464"/>
    </source>
</evidence>
<dbReference type="GO" id="GO:0003697">
    <property type="term" value="F:single-stranded DNA binding"/>
    <property type="evidence" value="ECO:0007669"/>
    <property type="project" value="TreeGrafter"/>
</dbReference>
<dbReference type="InterPro" id="IPR040260">
    <property type="entry name" value="RFA2-like"/>
</dbReference>
<proteinExistence type="inferred from homology"/>
<comment type="subcellular location">
    <subcellularLocation>
        <location evidence="1">Nucleus</location>
    </subcellularLocation>
</comment>
<dbReference type="InterPro" id="IPR012340">
    <property type="entry name" value="NA-bd_OB-fold"/>
</dbReference>
<dbReference type="EMBL" id="CP026249">
    <property type="protein sequence ID" value="AWP04788.1"/>
    <property type="molecule type" value="Genomic_DNA"/>
</dbReference>
<dbReference type="InterPro" id="IPR036388">
    <property type="entry name" value="WH-like_DNA-bd_sf"/>
</dbReference>
<dbReference type="GO" id="GO:0000724">
    <property type="term" value="P:double-strand break repair via homologous recombination"/>
    <property type="evidence" value="ECO:0007669"/>
    <property type="project" value="TreeGrafter"/>
</dbReference>
<feature type="domain" description="Replication protein A C-terminal" evidence="5">
    <location>
        <begin position="192"/>
        <end position="274"/>
    </location>
</feature>
<keyword evidence="7" id="KW-1185">Reference proteome</keyword>
<dbReference type="FunFam" id="1.10.10.10:FF:000168">
    <property type="entry name" value="Replication protein A 32 kDa subunit"/>
    <property type="match status" value="1"/>
</dbReference>
<dbReference type="GO" id="GO:0000781">
    <property type="term" value="C:chromosome, telomeric region"/>
    <property type="evidence" value="ECO:0007669"/>
    <property type="project" value="TreeGrafter"/>
</dbReference>
<dbReference type="Gene3D" id="2.40.50.140">
    <property type="entry name" value="Nucleic acid-binding proteins"/>
    <property type="match status" value="1"/>
</dbReference>
<dbReference type="CDD" id="cd04478">
    <property type="entry name" value="RPA2_DBD_D"/>
    <property type="match status" value="1"/>
</dbReference>
<dbReference type="GO" id="GO:0005662">
    <property type="term" value="C:DNA replication factor A complex"/>
    <property type="evidence" value="ECO:0007669"/>
    <property type="project" value="TreeGrafter"/>
</dbReference>
<dbReference type="InterPro" id="IPR014892">
    <property type="entry name" value="RPA_C"/>
</dbReference>
<dbReference type="PANTHER" id="PTHR13989">
    <property type="entry name" value="REPLICATION PROTEIN A-RELATED"/>
    <property type="match status" value="1"/>
</dbReference>
<reference evidence="6 7" key="1">
    <citation type="submission" date="2017-12" db="EMBL/GenBank/DDBJ databases">
        <title>Integrating genomic resources of turbot (Scophthalmus maximus) in depth evaluation of genetic and physical mapping variation across individuals.</title>
        <authorList>
            <person name="Martinez P."/>
        </authorList>
    </citation>
    <scope>NUCLEOTIDE SEQUENCE [LARGE SCALE GENOMIC DNA]</scope>
</reference>
<evidence type="ECO:0000256" key="4">
    <source>
        <dbReference type="ARBA" id="ARBA00023242"/>
    </source>
</evidence>
<gene>
    <name evidence="6" type="ORF">SMAX5B_016269</name>
</gene>
<keyword evidence="3" id="KW-0238">DNA-binding</keyword>
<accession>A0A2U9BL38</accession>
<dbReference type="GO" id="GO:0006289">
    <property type="term" value="P:nucleotide-excision repair"/>
    <property type="evidence" value="ECO:0007669"/>
    <property type="project" value="TreeGrafter"/>
</dbReference>
<organism evidence="6 7">
    <name type="scientific">Scophthalmus maximus</name>
    <name type="common">Turbot</name>
    <name type="synonym">Psetta maxima</name>
    <dbReference type="NCBI Taxonomy" id="52904"/>
    <lineage>
        <taxon>Eukaryota</taxon>
        <taxon>Metazoa</taxon>
        <taxon>Chordata</taxon>
        <taxon>Craniata</taxon>
        <taxon>Vertebrata</taxon>
        <taxon>Euteleostomi</taxon>
        <taxon>Actinopterygii</taxon>
        <taxon>Neopterygii</taxon>
        <taxon>Teleostei</taxon>
        <taxon>Neoteleostei</taxon>
        <taxon>Acanthomorphata</taxon>
        <taxon>Carangaria</taxon>
        <taxon>Pleuronectiformes</taxon>
        <taxon>Pleuronectoidei</taxon>
        <taxon>Scophthalmidae</taxon>
        <taxon>Scophthalmus</taxon>
    </lineage>
</organism>
<dbReference type="Proteomes" id="UP000246464">
    <property type="component" value="Chromosome 7"/>
</dbReference>
<dbReference type="Gene3D" id="1.10.10.10">
    <property type="entry name" value="Winged helix-like DNA-binding domain superfamily/Winged helix DNA-binding domain"/>
    <property type="match status" value="1"/>
</dbReference>
<comment type="similarity">
    <text evidence="2">Belongs to the replication factor A protein 2 family.</text>
</comment>
<dbReference type="InterPro" id="IPR036390">
    <property type="entry name" value="WH_DNA-bd_sf"/>
</dbReference>